<evidence type="ECO:0000256" key="1">
    <source>
        <dbReference type="ARBA" id="ARBA00004196"/>
    </source>
</evidence>
<evidence type="ECO:0000256" key="4">
    <source>
        <dbReference type="ARBA" id="ARBA00022729"/>
    </source>
</evidence>
<dbReference type="InterPro" id="IPR051313">
    <property type="entry name" value="Bact_iron-sidero_bind"/>
</dbReference>
<dbReference type="Pfam" id="PF01497">
    <property type="entry name" value="Peripla_BP_2"/>
    <property type="match status" value="1"/>
</dbReference>
<name>A0A9X2IVM8_9NOCA</name>
<sequence>MGILLLAGTLVGCGSSGQSADSGVGTVAEPGALPVTIQHRFGSTTVTKAAQRIAVVGYSDQDFVLAFGAVPVLARKWADYDVQSWEQPQLRGASLNLVDLGSDSISPEKVAAVKPDLIIGVYSGMTQRDYDALSKIAPVIAQKGEYIDYGQPWQEVTKQIGAALGQPTKADQLVRDVDARFAAARAANPQWANRTVSVATFSGNELSVFGRQDSRSRFFHALGFTTPAEYDRFTGEKFFANLSLENARILDQDLLVWDQMSYTPGGRATITANPAFAVLAAMRDNRAIYLEGEAEKAFAWQTVLSLPIAIDAIVSQAEHALPKR</sequence>
<dbReference type="GO" id="GO:0030288">
    <property type="term" value="C:outer membrane-bounded periplasmic space"/>
    <property type="evidence" value="ECO:0007669"/>
    <property type="project" value="TreeGrafter"/>
</dbReference>
<gene>
    <name evidence="6" type="ORF">NDR86_00540</name>
</gene>
<dbReference type="PROSITE" id="PS50983">
    <property type="entry name" value="FE_B12_PBP"/>
    <property type="match status" value="1"/>
</dbReference>
<organism evidence="6 7">
    <name type="scientific">Nocardia pulmonis</name>
    <dbReference type="NCBI Taxonomy" id="2951408"/>
    <lineage>
        <taxon>Bacteria</taxon>
        <taxon>Bacillati</taxon>
        <taxon>Actinomycetota</taxon>
        <taxon>Actinomycetes</taxon>
        <taxon>Mycobacteriales</taxon>
        <taxon>Nocardiaceae</taxon>
        <taxon>Nocardia</taxon>
    </lineage>
</organism>
<evidence type="ECO:0000256" key="2">
    <source>
        <dbReference type="ARBA" id="ARBA00008814"/>
    </source>
</evidence>
<dbReference type="Proteomes" id="UP001139157">
    <property type="component" value="Unassembled WGS sequence"/>
</dbReference>
<dbReference type="PANTHER" id="PTHR30532">
    <property type="entry name" value="IRON III DICITRATE-BINDING PERIPLASMIC PROTEIN"/>
    <property type="match status" value="1"/>
</dbReference>
<comment type="subcellular location">
    <subcellularLocation>
        <location evidence="1">Cell envelope</location>
    </subcellularLocation>
</comment>
<keyword evidence="3" id="KW-0813">Transport</keyword>
<evidence type="ECO:0000259" key="5">
    <source>
        <dbReference type="PROSITE" id="PS50983"/>
    </source>
</evidence>
<dbReference type="PANTHER" id="PTHR30532:SF24">
    <property type="entry name" value="FERRIC ENTEROBACTIN-BINDING PERIPLASMIC PROTEIN FEPB"/>
    <property type="match status" value="1"/>
</dbReference>
<evidence type="ECO:0000313" key="6">
    <source>
        <dbReference type="EMBL" id="MCM6771955.1"/>
    </source>
</evidence>
<keyword evidence="7" id="KW-1185">Reference proteome</keyword>
<dbReference type="EMBL" id="JAMRXG010000001">
    <property type="protein sequence ID" value="MCM6771955.1"/>
    <property type="molecule type" value="Genomic_DNA"/>
</dbReference>
<comment type="caution">
    <text evidence="6">The sequence shown here is derived from an EMBL/GenBank/DDBJ whole genome shotgun (WGS) entry which is preliminary data.</text>
</comment>
<dbReference type="InterPro" id="IPR002491">
    <property type="entry name" value="ABC_transptr_periplasmic_BD"/>
</dbReference>
<proteinExistence type="inferred from homology"/>
<protein>
    <submittedName>
        <fullName evidence="6">ABC transporter substrate-binding protein</fullName>
    </submittedName>
</protein>
<keyword evidence="4" id="KW-0732">Signal</keyword>
<dbReference type="GO" id="GO:1901678">
    <property type="term" value="P:iron coordination entity transport"/>
    <property type="evidence" value="ECO:0007669"/>
    <property type="project" value="UniProtKB-ARBA"/>
</dbReference>
<dbReference type="AlphaFoldDB" id="A0A9X2IVM8"/>
<feature type="domain" description="Fe/B12 periplasmic-binding" evidence="5">
    <location>
        <begin position="52"/>
        <end position="321"/>
    </location>
</feature>
<comment type="similarity">
    <text evidence="2">Belongs to the bacterial solute-binding protein 8 family.</text>
</comment>
<evidence type="ECO:0000256" key="3">
    <source>
        <dbReference type="ARBA" id="ARBA00022448"/>
    </source>
</evidence>
<dbReference type="Gene3D" id="3.40.50.1980">
    <property type="entry name" value="Nitrogenase molybdenum iron protein domain"/>
    <property type="match status" value="2"/>
</dbReference>
<dbReference type="SUPFAM" id="SSF53807">
    <property type="entry name" value="Helical backbone' metal receptor"/>
    <property type="match status" value="1"/>
</dbReference>
<evidence type="ECO:0000313" key="7">
    <source>
        <dbReference type="Proteomes" id="UP001139157"/>
    </source>
</evidence>
<accession>A0A9X2IVM8</accession>
<reference evidence="6" key="1">
    <citation type="submission" date="2022-06" db="EMBL/GenBank/DDBJ databases">
        <title>Novel species in genus nocardia.</title>
        <authorList>
            <person name="Li F."/>
        </authorList>
    </citation>
    <scope>NUCLEOTIDE SEQUENCE</scope>
    <source>
        <strain evidence="6">CDC141</strain>
    </source>
</reference>
<dbReference type="RefSeq" id="WP_251908836.1">
    <property type="nucleotide sequence ID" value="NZ_JAMRXG010000001.1"/>
</dbReference>